<dbReference type="GO" id="GO:0005930">
    <property type="term" value="C:axoneme"/>
    <property type="evidence" value="ECO:0007669"/>
    <property type="project" value="TreeGrafter"/>
</dbReference>
<dbReference type="SUPFAM" id="SSF50978">
    <property type="entry name" value="WD40 repeat-like"/>
    <property type="match status" value="1"/>
</dbReference>
<evidence type="ECO:0000259" key="3">
    <source>
        <dbReference type="Pfam" id="PF23361"/>
    </source>
</evidence>
<name>A0A8C5L2A2_JACJA</name>
<dbReference type="GO" id="GO:0008104">
    <property type="term" value="P:intracellular protein localization"/>
    <property type="evidence" value="ECO:0007669"/>
    <property type="project" value="TreeGrafter"/>
</dbReference>
<organism evidence="5 6">
    <name type="scientific">Jaculus jaculus</name>
    <name type="common">Lesser Egyptian jerboa</name>
    <dbReference type="NCBI Taxonomy" id="51337"/>
    <lineage>
        <taxon>Eukaryota</taxon>
        <taxon>Metazoa</taxon>
        <taxon>Chordata</taxon>
        <taxon>Craniata</taxon>
        <taxon>Vertebrata</taxon>
        <taxon>Euteleostomi</taxon>
        <taxon>Mammalia</taxon>
        <taxon>Eutheria</taxon>
        <taxon>Euarchontoglires</taxon>
        <taxon>Glires</taxon>
        <taxon>Rodentia</taxon>
        <taxon>Myomorpha</taxon>
        <taxon>Dipodoidea</taxon>
        <taxon>Dipodidae</taxon>
        <taxon>Dipodinae</taxon>
        <taxon>Jaculus</taxon>
    </lineage>
</organism>
<evidence type="ECO:0000259" key="4">
    <source>
        <dbReference type="Pfam" id="PF23743"/>
    </source>
</evidence>
<evidence type="ECO:0000259" key="1">
    <source>
        <dbReference type="Pfam" id="PF23349"/>
    </source>
</evidence>
<dbReference type="InterPro" id="IPR056334">
    <property type="entry name" value="BBS7_GAE_dom"/>
</dbReference>
<feature type="domain" description="BBS7 platform" evidence="3">
    <location>
        <begin position="401"/>
        <end position="503"/>
    </location>
</feature>
<dbReference type="Ensembl" id="ENSJJAT00000023117.1">
    <property type="protein sequence ID" value="ENSJJAP00000016604.1"/>
    <property type="gene ID" value="ENSJJAG00000018393.1"/>
</dbReference>
<dbReference type="AlphaFoldDB" id="A0A8C5L2A2"/>
<accession>A0A8C5L2A2</accession>
<dbReference type="InterPro" id="IPR056333">
    <property type="entry name" value="BBS7_pf_dom"/>
</dbReference>
<evidence type="ECO:0000313" key="6">
    <source>
        <dbReference type="Proteomes" id="UP000694385"/>
    </source>
</evidence>
<evidence type="ECO:0000313" key="5">
    <source>
        <dbReference type="Ensembl" id="ENSJJAP00000016604.1"/>
    </source>
</evidence>
<dbReference type="Gene3D" id="2.130.10.10">
    <property type="entry name" value="YVTN repeat-like/Quinoprotein amine dehydrogenase"/>
    <property type="match status" value="1"/>
</dbReference>
<dbReference type="InterPro" id="IPR036322">
    <property type="entry name" value="WD40_repeat_dom_sf"/>
</dbReference>
<dbReference type="GO" id="GO:0036064">
    <property type="term" value="C:ciliary basal body"/>
    <property type="evidence" value="ECO:0007669"/>
    <property type="project" value="TreeGrafter"/>
</dbReference>
<dbReference type="PANTHER" id="PTHR16074:SF4">
    <property type="entry name" value="BARDET-BIEDL SYNDROME 7 PROTEIN"/>
    <property type="match status" value="1"/>
</dbReference>
<feature type="domain" description="BBS7 GAE" evidence="2">
    <location>
        <begin position="319"/>
        <end position="393"/>
    </location>
</feature>
<feature type="domain" description="BBS7 beta-propeller" evidence="4">
    <location>
        <begin position="7"/>
        <end position="291"/>
    </location>
</feature>
<proteinExistence type="predicted"/>
<dbReference type="Pfam" id="PF23349">
    <property type="entry name" value="BBS7_hp"/>
    <property type="match status" value="1"/>
</dbReference>
<keyword evidence="6" id="KW-1185">Reference proteome</keyword>
<dbReference type="GO" id="GO:0060271">
    <property type="term" value="P:cilium assembly"/>
    <property type="evidence" value="ECO:0007669"/>
    <property type="project" value="TreeGrafter"/>
</dbReference>
<protein>
    <submittedName>
        <fullName evidence="5">Bardet-Biedl syndrome 7</fullName>
    </submittedName>
</protein>
<dbReference type="InterPro" id="IPR015943">
    <property type="entry name" value="WD40/YVTN_repeat-like_dom_sf"/>
</dbReference>
<dbReference type="Pfam" id="PF23360">
    <property type="entry name" value="BBS7_GAE"/>
    <property type="match status" value="1"/>
</dbReference>
<sequence>LTGKTFVVVGDQDGVVTCFAMKKGEAVAVFKTLPGQKIARLELGGVLNTPQEKIFIAAGSEIRGFTKRGKQFLSFETNLTESIKAMHISGSDLFLSANYIYNHYCDCKDQHYYLSGDKINDVICLPVERIPCITPVLACQDRVLRVLQGSDVMYEIEVPGPPTILALHNGDGGDSGEDLLFGTSDGKLGLIQITTSKPVHKWEIRNDRKRGGILCMDSFDIVGDGVKDFLVGRDDGMVEVYSFDNANEPVIRFDQMLSESITSIQGGCVGKDGYDEIVLSTYSGWVTGLTTEPTYKESGPGEGLKISQEMQNKIASLRDVPIDLLDVDKNSAVVSFSSCDSESNDNFLLATYRCQANTTRLELKIRSIEGQYGTLQAYVTPRIQPKTCQVHQYHIKPLSLHQRTHYIDHDRPMNTLTLTGQFSFAEVHSWVVFCLPEVPEKPPAGECVTFYFQNTFLDTQLESTYRKGEGIFKSDNISTISILKDVLSKEATKRKINLNISYEINEISVKHTLKLIHPKLEFQLLLAKKVQLIDALKELQVHEGNTNFLIPEYRCILEEADHLQEEYKKQPAHLERLYGMITDLFIDKFKFKGTNVKTKVPLLLEILDSYDQNALIAFFDAA</sequence>
<feature type="domain" description="BBS7 helical hairpin" evidence="1">
    <location>
        <begin position="507"/>
        <end position="619"/>
    </location>
</feature>
<dbReference type="GO" id="GO:0043005">
    <property type="term" value="C:neuron projection"/>
    <property type="evidence" value="ECO:0007669"/>
    <property type="project" value="TreeGrafter"/>
</dbReference>
<dbReference type="InterPro" id="IPR056332">
    <property type="entry name" value="Beta-prop_BBS7"/>
</dbReference>
<evidence type="ECO:0000259" key="2">
    <source>
        <dbReference type="Pfam" id="PF23360"/>
    </source>
</evidence>
<dbReference type="Pfam" id="PF23361">
    <property type="entry name" value="BBS7_pf"/>
    <property type="match status" value="1"/>
</dbReference>
<dbReference type="GeneTree" id="ENSGT00390000012346"/>
<dbReference type="Proteomes" id="UP000694385">
    <property type="component" value="Unassembled WGS sequence"/>
</dbReference>
<dbReference type="GO" id="GO:0016020">
    <property type="term" value="C:membrane"/>
    <property type="evidence" value="ECO:0007669"/>
    <property type="project" value="TreeGrafter"/>
</dbReference>
<reference evidence="5" key="1">
    <citation type="submission" date="2025-08" db="UniProtKB">
        <authorList>
            <consortium name="Ensembl"/>
        </authorList>
    </citation>
    <scope>IDENTIFICATION</scope>
</reference>
<gene>
    <name evidence="5" type="primary">Bbs7</name>
</gene>
<dbReference type="Pfam" id="PF23743">
    <property type="entry name" value="Beta-prop_BBS7"/>
    <property type="match status" value="1"/>
</dbReference>
<dbReference type="GO" id="GO:0034464">
    <property type="term" value="C:BBSome"/>
    <property type="evidence" value="ECO:0007669"/>
    <property type="project" value="TreeGrafter"/>
</dbReference>
<dbReference type="PANTHER" id="PTHR16074">
    <property type="entry name" value="BARDET-BIEDL SYNDROME 7 PROTEIN"/>
    <property type="match status" value="1"/>
</dbReference>
<reference evidence="5" key="2">
    <citation type="submission" date="2025-09" db="UniProtKB">
        <authorList>
            <consortium name="Ensembl"/>
        </authorList>
    </citation>
    <scope>IDENTIFICATION</scope>
</reference>
<dbReference type="InterPro" id="IPR056335">
    <property type="entry name" value="BBS7_hairpin"/>
</dbReference>